<dbReference type="GO" id="GO:0006355">
    <property type="term" value="P:regulation of DNA-templated transcription"/>
    <property type="evidence" value="ECO:0007669"/>
    <property type="project" value="InterPro"/>
</dbReference>
<dbReference type="InterPro" id="IPR013321">
    <property type="entry name" value="Arc_rbn_hlx_hlx"/>
</dbReference>
<reference evidence="2" key="1">
    <citation type="journal article" date="2015" name="Nature">
        <title>Complex archaea that bridge the gap between prokaryotes and eukaryotes.</title>
        <authorList>
            <person name="Spang A."/>
            <person name="Saw J.H."/>
            <person name="Jorgensen S.L."/>
            <person name="Zaremba-Niedzwiedzka K."/>
            <person name="Martijn J."/>
            <person name="Lind A.E."/>
            <person name="van Eijk R."/>
            <person name="Schleper C."/>
            <person name="Guy L."/>
            <person name="Ettema T.J."/>
        </authorList>
    </citation>
    <scope>NUCLEOTIDE SEQUENCE</scope>
</reference>
<dbReference type="InterPro" id="IPR053853">
    <property type="entry name" value="FitA-like_RHH"/>
</dbReference>
<dbReference type="InterPro" id="IPR010985">
    <property type="entry name" value="Ribbon_hlx_hlx"/>
</dbReference>
<gene>
    <name evidence="2" type="ORF">LCGC14_0154300</name>
</gene>
<sequence length="84" mass="9295">MGMMTIRSIPDEVHNALKARAKQNHRSAEAEVRAILEEATRPANRLKMGDALAALGRKVGLTNEDVAAIEQVRDKTPAEPMRFE</sequence>
<comment type="caution">
    <text evidence="2">The sequence shown here is derived from an EMBL/GenBank/DDBJ whole genome shotgun (WGS) entry which is preliminary data.</text>
</comment>
<dbReference type="Pfam" id="PF22513">
    <property type="entry name" value="FitA-like_RHH"/>
    <property type="match status" value="1"/>
</dbReference>
<dbReference type="Gene3D" id="1.10.1220.10">
    <property type="entry name" value="Met repressor-like"/>
    <property type="match status" value="1"/>
</dbReference>
<evidence type="ECO:0000313" key="2">
    <source>
        <dbReference type="EMBL" id="KKN97618.1"/>
    </source>
</evidence>
<dbReference type="AlphaFoldDB" id="A0A0F9XZ21"/>
<feature type="domain" description="Antitoxin FitA-like ribbon-helix-helix" evidence="1">
    <location>
        <begin position="4"/>
        <end position="39"/>
    </location>
</feature>
<evidence type="ECO:0000259" key="1">
    <source>
        <dbReference type="Pfam" id="PF22513"/>
    </source>
</evidence>
<name>A0A0F9XZ21_9ZZZZ</name>
<protein>
    <recommendedName>
        <fullName evidence="1">Antitoxin FitA-like ribbon-helix-helix domain-containing protein</fullName>
    </recommendedName>
</protein>
<dbReference type="EMBL" id="LAZR01000056">
    <property type="protein sequence ID" value="KKN97618.1"/>
    <property type="molecule type" value="Genomic_DNA"/>
</dbReference>
<proteinExistence type="predicted"/>
<organism evidence="2">
    <name type="scientific">marine sediment metagenome</name>
    <dbReference type="NCBI Taxonomy" id="412755"/>
    <lineage>
        <taxon>unclassified sequences</taxon>
        <taxon>metagenomes</taxon>
        <taxon>ecological metagenomes</taxon>
    </lineage>
</organism>
<accession>A0A0F9XZ21</accession>
<dbReference type="SUPFAM" id="SSF47598">
    <property type="entry name" value="Ribbon-helix-helix"/>
    <property type="match status" value="1"/>
</dbReference>